<evidence type="ECO:0000313" key="3">
    <source>
        <dbReference type="Proteomes" id="UP000779900"/>
    </source>
</evidence>
<name>A0A937XGI5_UNCW3</name>
<accession>A0A937XGI5</accession>
<keyword evidence="1" id="KW-0472">Membrane</keyword>
<evidence type="ECO:0000256" key="1">
    <source>
        <dbReference type="SAM" id="Phobius"/>
    </source>
</evidence>
<dbReference type="EMBL" id="VGIR01000022">
    <property type="protein sequence ID" value="MBM3331221.1"/>
    <property type="molecule type" value="Genomic_DNA"/>
</dbReference>
<evidence type="ECO:0000313" key="2">
    <source>
        <dbReference type="EMBL" id="MBM3331221.1"/>
    </source>
</evidence>
<dbReference type="SUPFAM" id="SSF48452">
    <property type="entry name" value="TPR-like"/>
    <property type="match status" value="1"/>
</dbReference>
<keyword evidence="1" id="KW-1133">Transmembrane helix</keyword>
<evidence type="ECO:0008006" key="4">
    <source>
        <dbReference type="Google" id="ProtNLM"/>
    </source>
</evidence>
<gene>
    <name evidence="2" type="ORF">FJY68_05125</name>
</gene>
<dbReference type="Gene3D" id="1.25.40.10">
    <property type="entry name" value="Tetratricopeptide repeat domain"/>
    <property type="match status" value="1"/>
</dbReference>
<reference evidence="2" key="1">
    <citation type="submission" date="2019-03" db="EMBL/GenBank/DDBJ databases">
        <title>Lake Tanganyika Metagenome-Assembled Genomes (MAGs).</title>
        <authorList>
            <person name="Tran P."/>
        </authorList>
    </citation>
    <scope>NUCLEOTIDE SEQUENCE</scope>
    <source>
        <strain evidence="2">K_DeepCast_150m_m2_040</strain>
    </source>
</reference>
<dbReference type="AlphaFoldDB" id="A0A937XGI5"/>
<keyword evidence="1" id="KW-0812">Transmembrane</keyword>
<dbReference type="InterPro" id="IPR011990">
    <property type="entry name" value="TPR-like_helical_dom_sf"/>
</dbReference>
<sequence>MAKMKNIRQQRPKKKFRIPSSVMQWVIVGVVAVVLVVLVVGALTRPPGEPAPIPMLSNSRDDLISITRMLGDVTLDSSIHATFTDKLGPKLVGPDSFFGRRQWYEALTALNALLKGATRSESASIRAYMAFCDYEADNLDRSLQHFRRSLAADPGPSGIAARLRFTIGWLFQSRGYQDSAVAYYSGARRDLPDSVRLLRASAANNAGVAYEVMKDTAAAGAALREAAALVDSVAYPKEVKTIRENLERLTAGK</sequence>
<protein>
    <recommendedName>
        <fullName evidence="4">Tetratricopeptide repeat protein</fullName>
    </recommendedName>
</protein>
<feature type="transmembrane region" description="Helical" evidence="1">
    <location>
        <begin position="21"/>
        <end position="43"/>
    </location>
</feature>
<proteinExistence type="predicted"/>
<organism evidence="2 3">
    <name type="scientific">candidate division WOR-3 bacterium</name>
    <dbReference type="NCBI Taxonomy" id="2052148"/>
    <lineage>
        <taxon>Bacteria</taxon>
        <taxon>Bacteria division WOR-3</taxon>
    </lineage>
</organism>
<comment type="caution">
    <text evidence="2">The sequence shown here is derived from an EMBL/GenBank/DDBJ whole genome shotgun (WGS) entry which is preliminary data.</text>
</comment>
<dbReference type="Proteomes" id="UP000779900">
    <property type="component" value="Unassembled WGS sequence"/>
</dbReference>